<reference evidence="2" key="1">
    <citation type="journal article" date="2019" name="Int. J. Syst. Evol. Microbiol.">
        <title>The Global Catalogue of Microorganisms (GCM) 10K type strain sequencing project: providing services to taxonomists for standard genome sequencing and annotation.</title>
        <authorList>
            <consortium name="The Broad Institute Genomics Platform"/>
            <consortium name="The Broad Institute Genome Sequencing Center for Infectious Disease"/>
            <person name="Wu L."/>
            <person name="Ma J."/>
        </authorList>
    </citation>
    <scope>NUCLEOTIDE SEQUENCE [LARGE SCALE GENOMIC DNA]</scope>
    <source>
        <strain evidence="2">CCM 8933</strain>
    </source>
</reference>
<sequence>MKWQEMQLLRDTKYSSSENLKKFEDVFQFDKCAVYERPHNLEKLLAGDRSYNAGNKYDTPPYLGDWLDHAELQKVSGTTRIVAIAHDYGPADSVHSKIAEHVLSLDLVGVIFDSKVDWYYPGQSSLVMIMSRETYNYYYYDLLANQHVVDVVKKQYFRE</sequence>
<dbReference type="EMBL" id="JBHSSC010000038">
    <property type="protein sequence ID" value="MFC6181503.1"/>
    <property type="molecule type" value="Genomic_DNA"/>
</dbReference>
<dbReference type="Proteomes" id="UP001596282">
    <property type="component" value="Unassembled WGS sequence"/>
</dbReference>
<keyword evidence="2" id="KW-1185">Reference proteome</keyword>
<proteinExistence type="predicted"/>
<evidence type="ECO:0008006" key="3">
    <source>
        <dbReference type="Google" id="ProtNLM"/>
    </source>
</evidence>
<name>A0ABW1S106_9LACO</name>
<gene>
    <name evidence="1" type="ORF">ACFP5Y_09735</name>
</gene>
<dbReference type="RefSeq" id="WP_137628805.1">
    <property type="nucleotide sequence ID" value="NZ_BJDJ01000012.1"/>
</dbReference>
<organism evidence="1 2">
    <name type="scientific">Lactiplantibacillus daowaiensis</name>
    <dbReference type="NCBI Taxonomy" id="2559918"/>
    <lineage>
        <taxon>Bacteria</taxon>
        <taxon>Bacillati</taxon>
        <taxon>Bacillota</taxon>
        <taxon>Bacilli</taxon>
        <taxon>Lactobacillales</taxon>
        <taxon>Lactobacillaceae</taxon>
        <taxon>Lactiplantibacillus</taxon>
    </lineage>
</organism>
<accession>A0ABW1S106</accession>
<comment type="caution">
    <text evidence="1">The sequence shown here is derived from an EMBL/GenBank/DDBJ whole genome shotgun (WGS) entry which is preliminary data.</text>
</comment>
<protein>
    <recommendedName>
        <fullName evidence="3">Prophage protein</fullName>
    </recommendedName>
</protein>
<evidence type="ECO:0000313" key="1">
    <source>
        <dbReference type="EMBL" id="MFC6181503.1"/>
    </source>
</evidence>
<evidence type="ECO:0000313" key="2">
    <source>
        <dbReference type="Proteomes" id="UP001596282"/>
    </source>
</evidence>